<evidence type="ECO:0000313" key="2">
    <source>
        <dbReference type="EMBL" id="AHI23936.1"/>
    </source>
</evidence>
<organism evidence="2 3">
    <name type="scientific">Corynebacterium vitaeruminis DSM 20294</name>
    <dbReference type="NCBI Taxonomy" id="1224164"/>
    <lineage>
        <taxon>Bacteria</taxon>
        <taxon>Bacillati</taxon>
        <taxon>Actinomycetota</taxon>
        <taxon>Actinomycetes</taxon>
        <taxon>Mycobacteriales</taxon>
        <taxon>Corynebacteriaceae</taxon>
        <taxon>Corynebacterium</taxon>
    </lineage>
</organism>
<keyword evidence="3" id="KW-1185">Reference proteome</keyword>
<evidence type="ECO:0000256" key="1">
    <source>
        <dbReference type="SAM" id="Phobius"/>
    </source>
</evidence>
<dbReference type="Pfam" id="PF13630">
    <property type="entry name" value="SdpI"/>
    <property type="match status" value="1"/>
</dbReference>
<dbReference type="KEGG" id="cvt:B843_12800"/>
<dbReference type="STRING" id="1224164.B843_12800"/>
<dbReference type="eggNOG" id="COG5658">
    <property type="taxonomic scope" value="Bacteria"/>
</dbReference>
<sequence>MIIGIILSVLGIALFVIGALAWTRRLPGNSVVGIKVPEVRKSEEVWKASHQVAGPVWVVAAIAWILGAFLAFIATGWMWILPALAFVGGIILLSVGANYGARTAVLLDEHLNAEDGCEDGSCDCGDGGCGSAPAQVDLDAARRAASAQDS</sequence>
<gene>
    <name evidence="2" type="ORF">B843_12800</name>
</gene>
<dbReference type="PATRIC" id="fig|1224164.3.peg.2584"/>
<dbReference type="EMBL" id="CP004353">
    <property type="protein sequence ID" value="AHI23936.1"/>
    <property type="molecule type" value="Genomic_DNA"/>
</dbReference>
<dbReference type="AlphaFoldDB" id="W5Y3W7"/>
<dbReference type="Proteomes" id="UP000019222">
    <property type="component" value="Chromosome"/>
</dbReference>
<dbReference type="HOGENOM" id="CLU_113638_0_0_11"/>
<accession>W5Y3W7</accession>
<feature type="transmembrane region" description="Helical" evidence="1">
    <location>
        <begin position="52"/>
        <end position="73"/>
    </location>
</feature>
<keyword evidence="1" id="KW-0812">Transmembrane</keyword>
<dbReference type="InterPro" id="IPR025962">
    <property type="entry name" value="SdpI/YhfL"/>
</dbReference>
<reference evidence="2 3" key="1">
    <citation type="submission" date="2013-02" db="EMBL/GenBank/DDBJ databases">
        <title>The complete genome sequence of Corynebacterium vitaeruminis DSM 20294.</title>
        <authorList>
            <person name="Ruckert C."/>
            <person name="Albersmeier A."/>
            <person name="Kalinowski J."/>
        </authorList>
    </citation>
    <scope>NUCLEOTIDE SEQUENCE [LARGE SCALE GENOMIC DNA]</scope>
    <source>
        <strain evidence="3">ATCC 10234</strain>
    </source>
</reference>
<keyword evidence="1" id="KW-1133">Transmembrane helix</keyword>
<protein>
    <submittedName>
        <fullName evidence="2">Uncharacterized protein</fullName>
    </submittedName>
</protein>
<evidence type="ECO:0000313" key="3">
    <source>
        <dbReference type="Proteomes" id="UP000019222"/>
    </source>
</evidence>
<dbReference type="RefSeq" id="WP_025253908.1">
    <property type="nucleotide sequence ID" value="NZ_CP004353.1"/>
</dbReference>
<feature type="transmembrane region" description="Helical" evidence="1">
    <location>
        <begin position="6"/>
        <end position="23"/>
    </location>
</feature>
<name>W5Y3W7_9CORY</name>
<keyword evidence="1" id="KW-0472">Membrane</keyword>
<feature type="transmembrane region" description="Helical" evidence="1">
    <location>
        <begin position="79"/>
        <end position="101"/>
    </location>
</feature>
<proteinExistence type="predicted"/>